<gene>
    <name evidence="2" type="ORF">DPX39_070060300</name>
</gene>
<reference evidence="2 3" key="1">
    <citation type="submission" date="2018-09" db="EMBL/GenBank/DDBJ databases">
        <title>whole genome sequence of T. equiperdum IVM-t1 strain.</title>
        <authorList>
            <person name="Suganuma K."/>
        </authorList>
    </citation>
    <scope>NUCLEOTIDE SEQUENCE [LARGE SCALE GENOMIC DNA]</scope>
    <source>
        <strain evidence="2 3">IVM-t1</strain>
    </source>
</reference>
<sequence length="193" mass="21170">MSAASDVFQRPLDMKLMARSRNHHPAAGNAQNPEGGGSKLRVRRNGREDQPVERNAGATVREHIARQNVLGEGNVKLSQDNSDPVIKDNPTGHKESESSRTRGDKAPGPIPLGISHCGKKTEVTVARAGGKLAKGSYPQTISGYPRPRSQSHRMWKEDFDRAPHAGWFNTGSLKPRESRRKQLIGVVLSWQLG</sequence>
<proteinExistence type="predicted"/>
<feature type="region of interest" description="Disordered" evidence="1">
    <location>
        <begin position="1"/>
        <end position="113"/>
    </location>
</feature>
<organism evidence="2 3">
    <name type="scientific">Trypanosoma brucei equiperdum</name>
    <dbReference type="NCBI Taxonomy" id="630700"/>
    <lineage>
        <taxon>Eukaryota</taxon>
        <taxon>Discoba</taxon>
        <taxon>Euglenozoa</taxon>
        <taxon>Kinetoplastea</taxon>
        <taxon>Metakinetoplastina</taxon>
        <taxon>Trypanosomatida</taxon>
        <taxon>Trypanosomatidae</taxon>
        <taxon>Trypanosoma</taxon>
    </lineage>
</organism>
<name>A0A3L6L7D3_9TRYP</name>
<dbReference type="Proteomes" id="UP000266743">
    <property type="component" value="Chromosome 7"/>
</dbReference>
<evidence type="ECO:0000313" key="3">
    <source>
        <dbReference type="Proteomes" id="UP000266743"/>
    </source>
</evidence>
<feature type="compositionally biased region" description="Basic and acidic residues" evidence="1">
    <location>
        <begin position="90"/>
        <end position="105"/>
    </location>
</feature>
<dbReference type="EMBL" id="QSBY01000007">
    <property type="protein sequence ID" value="RHW71471.1"/>
    <property type="molecule type" value="Genomic_DNA"/>
</dbReference>
<dbReference type="AlphaFoldDB" id="A0A3L6L7D3"/>
<protein>
    <submittedName>
        <fullName evidence="2">Uncharacterized protein</fullName>
    </submittedName>
</protein>
<accession>A0A3L6L7D3</accession>
<comment type="caution">
    <text evidence="2">The sequence shown here is derived from an EMBL/GenBank/DDBJ whole genome shotgun (WGS) entry which is preliminary data.</text>
</comment>
<evidence type="ECO:0000256" key="1">
    <source>
        <dbReference type="SAM" id="MobiDB-lite"/>
    </source>
</evidence>
<evidence type="ECO:0000313" key="2">
    <source>
        <dbReference type="EMBL" id="RHW71471.1"/>
    </source>
</evidence>